<evidence type="ECO:0000256" key="1">
    <source>
        <dbReference type="SAM" id="MobiDB-lite"/>
    </source>
</evidence>
<dbReference type="AlphaFoldDB" id="A0A232FBR0"/>
<dbReference type="OrthoDB" id="365605at2759"/>
<evidence type="ECO:0000313" key="4">
    <source>
        <dbReference type="Proteomes" id="UP000215335"/>
    </source>
</evidence>
<proteinExistence type="predicted"/>
<gene>
    <name evidence="3" type="ORF">TSAR_015545</name>
</gene>
<accession>A0A232FBR0</accession>
<feature type="signal peptide" evidence="2">
    <location>
        <begin position="1"/>
        <end position="25"/>
    </location>
</feature>
<protein>
    <recommendedName>
        <fullName evidence="5">VWFC domain-containing protein</fullName>
    </recommendedName>
</protein>
<organism evidence="3 4">
    <name type="scientific">Trichomalopsis sarcophagae</name>
    <dbReference type="NCBI Taxonomy" id="543379"/>
    <lineage>
        <taxon>Eukaryota</taxon>
        <taxon>Metazoa</taxon>
        <taxon>Ecdysozoa</taxon>
        <taxon>Arthropoda</taxon>
        <taxon>Hexapoda</taxon>
        <taxon>Insecta</taxon>
        <taxon>Pterygota</taxon>
        <taxon>Neoptera</taxon>
        <taxon>Endopterygota</taxon>
        <taxon>Hymenoptera</taxon>
        <taxon>Apocrita</taxon>
        <taxon>Proctotrupomorpha</taxon>
        <taxon>Chalcidoidea</taxon>
        <taxon>Pteromalidae</taxon>
        <taxon>Pteromalinae</taxon>
        <taxon>Trichomalopsis</taxon>
    </lineage>
</organism>
<reference evidence="3 4" key="1">
    <citation type="journal article" date="2017" name="Curr. Biol.">
        <title>The Evolution of Venom by Co-option of Single-Copy Genes.</title>
        <authorList>
            <person name="Martinson E.O."/>
            <person name="Mrinalini"/>
            <person name="Kelkar Y.D."/>
            <person name="Chang C.H."/>
            <person name="Werren J.H."/>
        </authorList>
    </citation>
    <scope>NUCLEOTIDE SEQUENCE [LARGE SCALE GENOMIC DNA]</scope>
    <source>
        <strain evidence="3 4">Alberta</strain>
        <tissue evidence="3">Whole body</tissue>
    </source>
</reference>
<dbReference type="Proteomes" id="UP000215335">
    <property type="component" value="Unassembled WGS sequence"/>
</dbReference>
<evidence type="ECO:0000256" key="2">
    <source>
        <dbReference type="SAM" id="SignalP"/>
    </source>
</evidence>
<feature type="compositionally biased region" description="Basic and acidic residues" evidence="1">
    <location>
        <begin position="447"/>
        <end position="463"/>
    </location>
</feature>
<evidence type="ECO:0008006" key="5">
    <source>
        <dbReference type="Google" id="ProtNLM"/>
    </source>
</evidence>
<comment type="caution">
    <text evidence="3">The sequence shown here is derived from an EMBL/GenBank/DDBJ whole genome shotgun (WGS) entry which is preliminary data.</text>
</comment>
<name>A0A232FBR0_9HYME</name>
<sequence>MSLKVAVAACLPSLWLLLVVASAEQECDRSQCKGPTRFYEDLRCKGIYEKPSDCCAAAYDCSHLNGRSADKCYANGHEYSIGERLRDEDIVNPCDKIGCFCSQGPGGARFSCPLVNCVLKEAKPGCYLRSKPGVCCGQEEICPEKPEDRPQCQVDGQTYLEGEGFIPNDEPNLACQCLEGYEEKVSDAVVHPLDEDINESELLGAYMNYGSFAEQHGSSGLYCFSLQSTSGAKCDNSQCKGPLKYYEDLNCKPVYEKPTDCCAVRYDCSHLSGRSADKCYANGTEYAVGEHLRDEDRSSPCDIGCFCSTGYNNVARFTCAAVDCFNIMMVKEGCYFKHALDSCCGGEEVCPKSAEEEKVKCEVDGRTYFDGQSFYPQEDPELSCSCMEGYKGENVEPFCKTSKCGTELRHGSEIRDNCVPVYYSGQSPKTSCSISYRCQNNKDAVIHKESDKSPEDKAEKSDAQEASDDMTCKFGSMRMHIGDELNQATDYSSVCVKCVCEVPPTPTCQMLPDEECDVRNHPPFEY</sequence>
<evidence type="ECO:0000313" key="3">
    <source>
        <dbReference type="EMBL" id="OXU27893.1"/>
    </source>
</evidence>
<keyword evidence="4" id="KW-1185">Reference proteome</keyword>
<feature type="region of interest" description="Disordered" evidence="1">
    <location>
        <begin position="447"/>
        <end position="467"/>
    </location>
</feature>
<keyword evidence="2" id="KW-0732">Signal</keyword>
<feature type="chain" id="PRO_5012940757" description="VWFC domain-containing protein" evidence="2">
    <location>
        <begin position="26"/>
        <end position="526"/>
    </location>
</feature>
<dbReference type="STRING" id="543379.A0A232FBR0"/>
<dbReference type="EMBL" id="NNAY01000518">
    <property type="protein sequence ID" value="OXU27893.1"/>
    <property type="molecule type" value="Genomic_DNA"/>
</dbReference>